<evidence type="ECO:0000313" key="2">
    <source>
        <dbReference type="EMBL" id="OMD26239.1"/>
    </source>
</evidence>
<feature type="coiled-coil region" evidence="1">
    <location>
        <begin position="188"/>
        <end position="229"/>
    </location>
</feature>
<reference evidence="2 3" key="1">
    <citation type="submission" date="2016-10" db="EMBL/GenBank/DDBJ databases">
        <title>Paenibacillus species isolates.</title>
        <authorList>
            <person name="Beno S.M."/>
        </authorList>
    </citation>
    <scope>NUCLEOTIDE SEQUENCE [LARGE SCALE GENOMIC DNA]</scope>
    <source>
        <strain evidence="2 3">FSL H7-0604</strain>
    </source>
</reference>
<keyword evidence="1" id="KW-0175">Coiled coil</keyword>
<dbReference type="EMBL" id="MKQP01000043">
    <property type="protein sequence ID" value="OMD26239.1"/>
    <property type="molecule type" value="Genomic_DNA"/>
</dbReference>
<name>A0A1R0X0W4_9BACL</name>
<gene>
    <name evidence="2" type="ORF">BJP51_27550</name>
</gene>
<proteinExistence type="predicted"/>
<organism evidence="2 3">
    <name type="scientific">Paenibacillus odorifer</name>
    <dbReference type="NCBI Taxonomy" id="189426"/>
    <lineage>
        <taxon>Bacteria</taxon>
        <taxon>Bacillati</taxon>
        <taxon>Bacillota</taxon>
        <taxon>Bacilli</taxon>
        <taxon>Bacillales</taxon>
        <taxon>Paenibacillaceae</taxon>
        <taxon>Paenibacillus</taxon>
    </lineage>
</organism>
<accession>A0A1R0X0W4</accession>
<protein>
    <submittedName>
        <fullName evidence="2">Uncharacterized protein</fullName>
    </submittedName>
</protein>
<sequence length="295" mass="34336">MRRIAFITESSARPDEAMPAHKFFQGTQSRWVNSVIKYMEIRDFPHEDIFFLSHYEQRVIGYKELVEPYPKQKYHPRKNEAIELAHKVMNLILRMESLPFVEIHAGRTFSDPLKQLLDEYNVSYRVYGSGIPLGSKPNYYGDLIEEELNKRKLKEIQREKWQITSMIRLQTPQEASEVITSFSNNAHLYGIERNLEELKELLGNYNQKRKDVKNALGEMEQLLQEEDQNGELASFLQAKGSLAELHADSNFESIKNKYGKCLAKFTLCLIKQSYVLQSENKISAALLRTQIALIK</sequence>
<evidence type="ECO:0000256" key="1">
    <source>
        <dbReference type="SAM" id="Coils"/>
    </source>
</evidence>
<evidence type="ECO:0000313" key="3">
    <source>
        <dbReference type="Proteomes" id="UP000187465"/>
    </source>
</evidence>
<dbReference type="Proteomes" id="UP000187465">
    <property type="component" value="Unassembled WGS sequence"/>
</dbReference>
<dbReference type="AlphaFoldDB" id="A0A1R0X0W4"/>
<dbReference type="RefSeq" id="WP_076179582.1">
    <property type="nucleotide sequence ID" value="NZ_MKQP01000043.1"/>
</dbReference>
<comment type="caution">
    <text evidence="2">The sequence shown here is derived from an EMBL/GenBank/DDBJ whole genome shotgun (WGS) entry which is preliminary data.</text>
</comment>